<reference evidence="1 2" key="1">
    <citation type="submission" date="2018-12" db="EMBL/GenBank/DDBJ databases">
        <title>The whole draft genome of Aquabacterium sp. SJQ9.</title>
        <authorList>
            <person name="Sun L."/>
            <person name="Gao X."/>
            <person name="Chen W."/>
            <person name="Huang K."/>
        </authorList>
    </citation>
    <scope>NUCLEOTIDE SEQUENCE [LARGE SCALE GENOMIC DNA]</scope>
    <source>
        <strain evidence="1 2">SJQ9</strain>
    </source>
</reference>
<keyword evidence="2" id="KW-1185">Reference proteome</keyword>
<protein>
    <submittedName>
        <fullName evidence="1">Uncharacterized protein</fullName>
    </submittedName>
</protein>
<evidence type="ECO:0000313" key="1">
    <source>
        <dbReference type="EMBL" id="RRS04026.1"/>
    </source>
</evidence>
<name>A0A3R8T4P4_9BURK</name>
<organism evidence="1 2">
    <name type="scientific">Aquabacterium soli</name>
    <dbReference type="NCBI Taxonomy" id="2493092"/>
    <lineage>
        <taxon>Bacteria</taxon>
        <taxon>Pseudomonadati</taxon>
        <taxon>Pseudomonadota</taxon>
        <taxon>Betaproteobacteria</taxon>
        <taxon>Burkholderiales</taxon>
        <taxon>Aquabacterium</taxon>
    </lineage>
</organism>
<gene>
    <name evidence="1" type="ORF">EIP75_11550</name>
</gene>
<evidence type="ECO:0000313" key="2">
    <source>
        <dbReference type="Proteomes" id="UP000269265"/>
    </source>
</evidence>
<dbReference type="AlphaFoldDB" id="A0A3R8T4P4"/>
<accession>A0A3R8T4P4</accession>
<dbReference type="RefSeq" id="WP_125243430.1">
    <property type="nucleotide sequence ID" value="NZ_RSED01000008.1"/>
</dbReference>
<dbReference type="Proteomes" id="UP000269265">
    <property type="component" value="Unassembled WGS sequence"/>
</dbReference>
<dbReference type="EMBL" id="RSED01000008">
    <property type="protein sequence ID" value="RRS04026.1"/>
    <property type="molecule type" value="Genomic_DNA"/>
</dbReference>
<comment type="caution">
    <text evidence="1">The sequence shown here is derived from an EMBL/GenBank/DDBJ whole genome shotgun (WGS) entry which is preliminary data.</text>
</comment>
<sequence length="120" mass="13339">MMTIDIDALLEQEEVVLAPEGGTFDTAAIGQRISSIGPAWNDPVRPEVWLVFASDDARQAFIDTFDPAGPKKYPYVLLFEVRPATLYTNLFAGEEVFPQARALLEWVSSTWPCKVVEPGH</sequence>
<proteinExistence type="predicted"/>